<organism evidence="6 7">
    <name type="scientific">Haemaphysalis longicornis</name>
    <name type="common">Bush tick</name>
    <dbReference type="NCBI Taxonomy" id="44386"/>
    <lineage>
        <taxon>Eukaryota</taxon>
        <taxon>Metazoa</taxon>
        <taxon>Ecdysozoa</taxon>
        <taxon>Arthropoda</taxon>
        <taxon>Chelicerata</taxon>
        <taxon>Arachnida</taxon>
        <taxon>Acari</taxon>
        <taxon>Parasitiformes</taxon>
        <taxon>Ixodida</taxon>
        <taxon>Ixodoidea</taxon>
        <taxon>Ixodidae</taxon>
        <taxon>Haemaphysalinae</taxon>
        <taxon>Haemaphysalis</taxon>
    </lineage>
</organism>
<dbReference type="GO" id="GO:0005525">
    <property type="term" value="F:GTP binding"/>
    <property type="evidence" value="ECO:0007669"/>
    <property type="project" value="UniProtKB-KW"/>
</dbReference>
<dbReference type="Proteomes" id="UP000821853">
    <property type="component" value="Chromosome 8"/>
</dbReference>
<evidence type="ECO:0000256" key="2">
    <source>
        <dbReference type="ARBA" id="ARBA00023134"/>
    </source>
</evidence>
<dbReference type="CDD" id="cd01851">
    <property type="entry name" value="GBP"/>
    <property type="match status" value="1"/>
</dbReference>
<dbReference type="InterPro" id="IPR015894">
    <property type="entry name" value="Guanylate-bd_N"/>
</dbReference>
<feature type="region of interest" description="Disordered" evidence="4">
    <location>
        <begin position="425"/>
        <end position="450"/>
    </location>
</feature>
<evidence type="ECO:0000259" key="5">
    <source>
        <dbReference type="PROSITE" id="PS51715"/>
    </source>
</evidence>
<proteinExistence type="inferred from homology"/>
<dbReference type="Pfam" id="PF02263">
    <property type="entry name" value="GBP"/>
    <property type="match status" value="1"/>
</dbReference>
<name>A0A9J6GXI1_HAELO</name>
<keyword evidence="7" id="KW-1185">Reference proteome</keyword>
<reference evidence="6 7" key="1">
    <citation type="journal article" date="2020" name="Cell">
        <title>Large-Scale Comparative Analyses of Tick Genomes Elucidate Their Genetic Diversity and Vector Capacities.</title>
        <authorList>
            <consortium name="Tick Genome and Microbiome Consortium (TIGMIC)"/>
            <person name="Jia N."/>
            <person name="Wang J."/>
            <person name="Shi W."/>
            <person name="Du L."/>
            <person name="Sun Y."/>
            <person name="Zhan W."/>
            <person name="Jiang J.F."/>
            <person name="Wang Q."/>
            <person name="Zhang B."/>
            <person name="Ji P."/>
            <person name="Bell-Sakyi L."/>
            <person name="Cui X.M."/>
            <person name="Yuan T.T."/>
            <person name="Jiang B.G."/>
            <person name="Yang W.F."/>
            <person name="Lam T.T."/>
            <person name="Chang Q.C."/>
            <person name="Ding S.J."/>
            <person name="Wang X.J."/>
            <person name="Zhu J.G."/>
            <person name="Ruan X.D."/>
            <person name="Zhao L."/>
            <person name="Wei J.T."/>
            <person name="Ye R.Z."/>
            <person name="Que T.C."/>
            <person name="Du C.H."/>
            <person name="Zhou Y.H."/>
            <person name="Cheng J.X."/>
            <person name="Dai P.F."/>
            <person name="Guo W.B."/>
            <person name="Han X.H."/>
            <person name="Huang E.J."/>
            <person name="Li L.F."/>
            <person name="Wei W."/>
            <person name="Gao Y.C."/>
            <person name="Liu J.Z."/>
            <person name="Shao H.Z."/>
            <person name="Wang X."/>
            <person name="Wang C.C."/>
            <person name="Yang T.C."/>
            <person name="Huo Q.B."/>
            <person name="Li W."/>
            <person name="Chen H.Y."/>
            <person name="Chen S.E."/>
            <person name="Zhou L.G."/>
            <person name="Ni X.B."/>
            <person name="Tian J.H."/>
            <person name="Sheng Y."/>
            <person name="Liu T."/>
            <person name="Pan Y.S."/>
            <person name="Xia L.Y."/>
            <person name="Li J."/>
            <person name="Zhao F."/>
            <person name="Cao W.C."/>
        </authorList>
    </citation>
    <scope>NUCLEOTIDE SEQUENCE [LARGE SCALE GENOMIC DNA]</scope>
    <source>
        <strain evidence="6">HaeL-2018</strain>
    </source>
</reference>
<dbReference type="PROSITE" id="PS51715">
    <property type="entry name" value="G_GB1_RHD3"/>
    <property type="match status" value="1"/>
</dbReference>
<dbReference type="EMBL" id="JABSTR010000010">
    <property type="protein sequence ID" value="KAH9380218.1"/>
    <property type="molecule type" value="Genomic_DNA"/>
</dbReference>
<dbReference type="OMA" id="EMEIGTI"/>
<dbReference type="AlphaFoldDB" id="A0A9J6GXI1"/>
<sequence>MSMAQGMERGRPLQILRPKDDGTFEMDKEALRGILLAPHVRDKPAPSARASPSCSGFFLRYMRSADKDNWLGDVDAPLSGFKGRGGCDGDTKGIWVWSEAFLVETPHGDQIAVLLMDTQGTFDCESTTKDCATIFALSTMISSVQVYNLSQNIQEDDLQYLQYFADYGQIALKATKPFQKLLFLVRDWSYPYDLNYGAQGGKLLLQKRLDITPKMPKQLSALRQHIRFCFSDIDCFLLPHPGEKVATEKYFDGRLSGIAETFKHHLKELVPSILAPDKLIVKEIHGRKVSCTQLLEYFKASARVCNHHAKKEAKKLYKSAMEKEIDKSFNRFVECNDGKARIRTTVMLSGMATLSIISMAGLGGVGLVGGAVACLGVAGATTAAAAVRNNVPSRGHWRKIFTFMDTPVNYVWDSIAHLRRGGRAPDLDVKATDDEEKQPLLAKQKGSKND</sequence>
<dbReference type="OrthoDB" id="7788754at2759"/>
<comment type="caution">
    <text evidence="6">The sequence shown here is derived from an EMBL/GenBank/DDBJ whole genome shotgun (WGS) entry which is preliminary data.</text>
</comment>
<accession>A0A9J6GXI1</accession>
<dbReference type="InterPro" id="IPR027417">
    <property type="entry name" value="P-loop_NTPase"/>
</dbReference>
<gene>
    <name evidence="6" type="ORF">HPB48_003300</name>
</gene>
<dbReference type="Gene3D" id="3.40.50.300">
    <property type="entry name" value="P-loop containing nucleotide triphosphate hydrolases"/>
    <property type="match status" value="1"/>
</dbReference>
<protein>
    <recommendedName>
        <fullName evidence="5">GB1/RHD3-type G domain-containing protein</fullName>
    </recommendedName>
</protein>
<evidence type="ECO:0000313" key="6">
    <source>
        <dbReference type="EMBL" id="KAH9380218.1"/>
    </source>
</evidence>
<evidence type="ECO:0000256" key="1">
    <source>
        <dbReference type="ARBA" id="ARBA00022741"/>
    </source>
</evidence>
<feature type="domain" description="GB1/RHD3-type G" evidence="5">
    <location>
        <begin position="1"/>
        <end position="278"/>
    </location>
</feature>
<keyword evidence="2" id="KW-0342">GTP-binding</keyword>
<keyword evidence="1" id="KW-0547">Nucleotide-binding</keyword>
<dbReference type="VEuPathDB" id="VectorBase:HLOH_057678"/>
<evidence type="ECO:0000256" key="4">
    <source>
        <dbReference type="SAM" id="MobiDB-lite"/>
    </source>
</evidence>
<dbReference type="SUPFAM" id="SSF52540">
    <property type="entry name" value="P-loop containing nucleoside triphosphate hydrolases"/>
    <property type="match status" value="1"/>
</dbReference>
<dbReference type="PANTHER" id="PTHR10751">
    <property type="entry name" value="GUANYLATE BINDING PROTEIN"/>
    <property type="match status" value="1"/>
</dbReference>
<evidence type="ECO:0000256" key="3">
    <source>
        <dbReference type="PROSITE-ProRule" id="PRU01052"/>
    </source>
</evidence>
<dbReference type="GO" id="GO:0003924">
    <property type="term" value="F:GTPase activity"/>
    <property type="evidence" value="ECO:0007669"/>
    <property type="project" value="InterPro"/>
</dbReference>
<comment type="similarity">
    <text evidence="3">Belongs to the TRAFAC class dynamin-like GTPase superfamily. GB1/RHD3 GTPase family.</text>
</comment>
<evidence type="ECO:0000313" key="7">
    <source>
        <dbReference type="Proteomes" id="UP000821853"/>
    </source>
</evidence>
<dbReference type="InterPro" id="IPR030386">
    <property type="entry name" value="G_GB1_RHD3_dom"/>
</dbReference>